<dbReference type="EMBL" id="RAPK01000008">
    <property type="protein sequence ID" value="RKD73608.1"/>
    <property type="molecule type" value="Genomic_DNA"/>
</dbReference>
<dbReference type="PANTHER" id="PTHR33745">
    <property type="entry name" value="RSBT ANTAGONIST PROTEIN RSBS-RELATED"/>
    <property type="match status" value="1"/>
</dbReference>
<dbReference type="AlphaFoldDB" id="A0A419V504"/>
<dbReference type="Pfam" id="PF13185">
    <property type="entry name" value="GAF_2"/>
    <property type="match status" value="1"/>
</dbReference>
<dbReference type="Gene3D" id="3.30.450.40">
    <property type="match status" value="1"/>
</dbReference>
<dbReference type="InterPro" id="IPR003018">
    <property type="entry name" value="GAF"/>
</dbReference>
<dbReference type="PANTHER" id="PTHR33745:SF8">
    <property type="entry name" value="BLUE-LIGHT PHOTORECEPTOR"/>
    <property type="match status" value="1"/>
</dbReference>
<accession>A0A419V504</accession>
<comment type="caution">
    <text evidence="2">The sequence shown here is derived from an EMBL/GenBank/DDBJ whole genome shotgun (WGS) entry which is preliminary data.</text>
</comment>
<organism evidence="2 3">
    <name type="scientific">Sinobaca qinghaiensis</name>
    <dbReference type="NCBI Taxonomy" id="342944"/>
    <lineage>
        <taxon>Bacteria</taxon>
        <taxon>Bacillati</taxon>
        <taxon>Bacillota</taxon>
        <taxon>Bacilli</taxon>
        <taxon>Bacillales</taxon>
        <taxon>Sporolactobacillaceae</taxon>
        <taxon>Sinobaca</taxon>
    </lineage>
</organism>
<dbReference type="OrthoDB" id="1120027at2"/>
<dbReference type="InterPro" id="IPR029016">
    <property type="entry name" value="GAF-like_dom_sf"/>
</dbReference>
<feature type="domain" description="STAS" evidence="1">
    <location>
        <begin position="165"/>
        <end position="277"/>
    </location>
</feature>
<sequence length="285" mass="31940">MPNEYNLHSSDFTSLKSVSQKIFRIISKRLNVNTAYVALRGDKEMTALSSYNAKDLIVPEGYSLDHSDSYCQMVLSENTHSFYTNNVNEESVMRHLNITDDFKVKGFLGVTLFDLEGNVFGTLCVMDKEKENFTEEDVQYLEAMAEVLSHIIELDRTKFNMGFLNVPIIPITKGISILSIQGIVDEHRADKITQSVLHYGASHNINYFIIDLSGLIILDGIFPQVLIDLVKSLKLMGIEAILTGISPDFAQNQAGAVSLLQLNIKIVHSLETALKYIGFTLSEHK</sequence>
<gene>
    <name evidence="2" type="ORF">ATL39_1910</name>
</gene>
<keyword evidence="3" id="KW-1185">Reference proteome</keyword>
<proteinExistence type="predicted"/>
<dbReference type="PROSITE" id="PS50801">
    <property type="entry name" value="STAS"/>
    <property type="match status" value="1"/>
</dbReference>
<evidence type="ECO:0000259" key="1">
    <source>
        <dbReference type="PROSITE" id="PS50801"/>
    </source>
</evidence>
<dbReference type="Proteomes" id="UP000285120">
    <property type="component" value="Unassembled WGS sequence"/>
</dbReference>
<evidence type="ECO:0000313" key="3">
    <source>
        <dbReference type="Proteomes" id="UP000285120"/>
    </source>
</evidence>
<dbReference type="RefSeq" id="WP_120193093.1">
    <property type="nucleotide sequence ID" value="NZ_RAPK01000008.1"/>
</dbReference>
<name>A0A419V504_9BACL</name>
<reference evidence="2 3" key="1">
    <citation type="submission" date="2018-09" db="EMBL/GenBank/DDBJ databases">
        <title>Genomic Encyclopedia of Archaeal and Bacterial Type Strains, Phase II (KMG-II): from individual species to whole genera.</title>
        <authorList>
            <person name="Goeker M."/>
        </authorList>
    </citation>
    <scope>NUCLEOTIDE SEQUENCE [LARGE SCALE GENOMIC DNA]</scope>
    <source>
        <strain evidence="2 3">DSM 17008</strain>
    </source>
</reference>
<dbReference type="Pfam" id="PF01740">
    <property type="entry name" value="STAS"/>
    <property type="match status" value="1"/>
</dbReference>
<dbReference type="InterPro" id="IPR036513">
    <property type="entry name" value="STAS_dom_sf"/>
</dbReference>
<dbReference type="Gene3D" id="3.30.750.24">
    <property type="entry name" value="STAS domain"/>
    <property type="match status" value="1"/>
</dbReference>
<protein>
    <submittedName>
        <fullName evidence="2">RsbT co-antagonist protein RsbR</fullName>
    </submittedName>
</protein>
<dbReference type="SUPFAM" id="SSF52091">
    <property type="entry name" value="SpoIIaa-like"/>
    <property type="match status" value="1"/>
</dbReference>
<dbReference type="InterPro" id="IPR051932">
    <property type="entry name" value="Bact_StressResp_Reg"/>
</dbReference>
<dbReference type="SUPFAM" id="SSF55781">
    <property type="entry name" value="GAF domain-like"/>
    <property type="match status" value="1"/>
</dbReference>
<dbReference type="CDD" id="cd07041">
    <property type="entry name" value="STAS_RsbR_RsbS_like"/>
    <property type="match status" value="1"/>
</dbReference>
<dbReference type="InterPro" id="IPR002645">
    <property type="entry name" value="STAS_dom"/>
</dbReference>
<evidence type="ECO:0000313" key="2">
    <source>
        <dbReference type="EMBL" id="RKD73608.1"/>
    </source>
</evidence>
<dbReference type="SMART" id="SM00065">
    <property type="entry name" value="GAF"/>
    <property type="match status" value="1"/>
</dbReference>